<dbReference type="Proteomes" id="UP000195437">
    <property type="component" value="Chromosome"/>
</dbReference>
<organism evidence="2 3">
    <name type="scientific">Tumebacillus avium</name>
    <dbReference type="NCBI Taxonomy" id="1903704"/>
    <lineage>
        <taxon>Bacteria</taxon>
        <taxon>Bacillati</taxon>
        <taxon>Bacillota</taxon>
        <taxon>Bacilli</taxon>
        <taxon>Bacillales</taxon>
        <taxon>Alicyclobacillaceae</taxon>
        <taxon>Tumebacillus</taxon>
    </lineage>
</organism>
<sequence length="147" mass="16777">MPCVEVSELISGDRSRVYGLISDMESYPRFMPSLNKLEVVEKGEGWTVTAWDTSISGMNFRWLERDEFDPDNGRISYRQVSGDLKRFEGEWRVEDADGQCKVTLLVDFDFGVPMLSSLLNPVATLKLRQNGEAMLRAIKSRCETETQ</sequence>
<dbReference type="EMBL" id="CP021434">
    <property type="protein sequence ID" value="ARU63362.1"/>
    <property type="molecule type" value="Genomic_DNA"/>
</dbReference>
<dbReference type="KEGG" id="tum:CBW65_22010"/>
<gene>
    <name evidence="2" type="ORF">CBW65_22010</name>
</gene>
<keyword evidence="3" id="KW-1185">Reference proteome</keyword>
<dbReference type="Gene3D" id="3.30.530.20">
    <property type="match status" value="1"/>
</dbReference>
<name>A0A1Y0IRU0_9BACL</name>
<proteinExistence type="predicted"/>
<dbReference type="InterPro" id="IPR005031">
    <property type="entry name" value="COQ10_START"/>
</dbReference>
<dbReference type="RefSeq" id="WP_087458707.1">
    <property type="nucleotide sequence ID" value="NZ_CP021434.1"/>
</dbReference>
<reference evidence="3" key="1">
    <citation type="submission" date="2017-05" db="EMBL/GenBank/DDBJ databases">
        <authorList>
            <person name="Sung H."/>
        </authorList>
    </citation>
    <scope>NUCLEOTIDE SEQUENCE [LARGE SCALE GENOMIC DNA]</scope>
    <source>
        <strain evidence="3">AR23208</strain>
    </source>
</reference>
<dbReference type="AlphaFoldDB" id="A0A1Y0IRU0"/>
<dbReference type="InterPro" id="IPR023393">
    <property type="entry name" value="START-like_dom_sf"/>
</dbReference>
<feature type="domain" description="Coenzyme Q-binding protein COQ10 START" evidence="1">
    <location>
        <begin position="14"/>
        <end position="134"/>
    </location>
</feature>
<evidence type="ECO:0000259" key="1">
    <source>
        <dbReference type="Pfam" id="PF03364"/>
    </source>
</evidence>
<dbReference type="OrthoDB" id="9795669at2"/>
<evidence type="ECO:0000313" key="2">
    <source>
        <dbReference type="EMBL" id="ARU63362.1"/>
    </source>
</evidence>
<protein>
    <submittedName>
        <fullName evidence="2">Cyclase</fullName>
    </submittedName>
</protein>
<dbReference type="Pfam" id="PF03364">
    <property type="entry name" value="Polyketide_cyc"/>
    <property type="match status" value="1"/>
</dbReference>
<evidence type="ECO:0000313" key="3">
    <source>
        <dbReference type="Proteomes" id="UP000195437"/>
    </source>
</evidence>
<accession>A0A1Y0IRU0</accession>
<dbReference type="CDD" id="cd08861">
    <property type="entry name" value="OtcD1_ARO-CYC_like"/>
    <property type="match status" value="1"/>
</dbReference>
<dbReference type="SUPFAM" id="SSF55961">
    <property type="entry name" value="Bet v1-like"/>
    <property type="match status" value="1"/>
</dbReference>